<sequence length="1091" mass="127910">MLKFGIQVTDYYSISNTSPDTYSLSEPGIVVSTPQYPLDNIISYNQQQRKPQKINVSSQTVQNNSSCYIDILKDDNNQSKYKVGSYTILNEHLFTTKDNIRKNVYMPSISTNHNIIKLCYDKNIHKMWQKYENQLYKFSEVTSSFSLSTSPSSLTSSPSVTLSSSPTSSSSSSTINSLKNELYTVTMNRTFKNDSSDYDDSEGDQQDEVHQERTQNKHSTVVIRRLVSKNKYRNKKDLTNDSDSVFYQSQRNKYVSKIIKIIYGILLTTVGFLLVCIQFNGKKSESIFLEIFLNFLLIGQLLHFLSFYFTMYFNACRSFCGCCLMDNKLQHLHYFPYRRSRVTDQLFTLRRNHVKAYHRRKNQIVDNDNSQVDIKHQSKKLPSPKRQISISRPDSMQYHQLGTIGNAKNLRSQFHNANQTKRLTTYLKGMKNVQTHSRIILQCEYIFLGFFCVGSLISIIYYGDRLIKSSISTDWGIWYSSNHANLRENNKNYFTNENDHHHVDEKKYLLEKKTTIFADNNISHQHPLIINSSIMPTSNSYINNPKYSYVIFFNYTVSNNKTNVTADNSYKNHDFHQITYINWLKLINNVLWVLVLIIQIPMMIQLKKIFPKMLRMYNGLLFVHVIAANLTSWFRMAYIGTENYLSYYHEYKLNKTYEIKGNFNRLSVLKVIQSPVAYLLNCVACSHLLVVVLIWISWNVRKLIKNLQNFENIPRKKRLVHWAKETNSSSPIHHKNLTISRISQSVSNYNNNVYCHCERKSYICGLFSLFSVIICIIHLSTYRLNEFSQIFLCYFSYFLILILIISQNILLVVYSSTYDKHSNSSYIYSYKFSNHLHWLKSNLIYFPFLFQFTGSICFNLMQIIEILLKFTNVYTKDFVINSSFLNTSIVHNSLSTYAIHQPYMINQYRYVSDQELFLIYFILLTLCIEVIENCIEIICIPLIMVKCFLHRITKPTFFTNLIINLITNEICLLLMKFFNPQLLSLRDNSILNCSTNYLNSHNMTNKSTTNTMNSPYDVTYEILIQNTNTTVNSQTNFIHENKIVNEICNLVQFSIVTTHWWYWIFIKQLSYSICIIFRQSMLICCGFLYSS</sequence>
<evidence type="ECO:0000256" key="2">
    <source>
        <dbReference type="SAM" id="Phobius"/>
    </source>
</evidence>
<organism evidence="3 4">
    <name type="scientific">Schistosoma margrebowiei</name>
    <dbReference type="NCBI Taxonomy" id="48269"/>
    <lineage>
        <taxon>Eukaryota</taxon>
        <taxon>Metazoa</taxon>
        <taxon>Spiralia</taxon>
        <taxon>Lophotrochozoa</taxon>
        <taxon>Platyhelminthes</taxon>
        <taxon>Trematoda</taxon>
        <taxon>Digenea</taxon>
        <taxon>Strigeidida</taxon>
        <taxon>Schistosomatoidea</taxon>
        <taxon>Schistosomatidae</taxon>
        <taxon>Schistosoma</taxon>
    </lineage>
</organism>
<keyword evidence="2" id="KW-0812">Transmembrane</keyword>
<keyword evidence="2" id="KW-0472">Membrane</keyword>
<feature type="region of interest" description="Disordered" evidence="1">
    <location>
        <begin position="149"/>
        <end position="174"/>
    </location>
</feature>
<name>A0AA84ZNT9_9TREM</name>
<evidence type="ECO:0000313" key="4">
    <source>
        <dbReference type="WBParaSite" id="SMRG1_37870.1"/>
    </source>
</evidence>
<dbReference type="WBParaSite" id="SMRG1_37870.1">
    <property type="protein sequence ID" value="SMRG1_37870.1"/>
    <property type="gene ID" value="SMRG1_37870"/>
</dbReference>
<protein>
    <submittedName>
        <fullName evidence="4">Uncharacterized protein</fullName>
    </submittedName>
</protein>
<reference evidence="4" key="1">
    <citation type="submission" date="2023-11" db="UniProtKB">
        <authorList>
            <consortium name="WormBaseParasite"/>
        </authorList>
    </citation>
    <scope>IDENTIFICATION</scope>
</reference>
<feature type="transmembrane region" description="Helical" evidence="2">
    <location>
        <begin position="843"/>
        <end position="864"/>
    </location>
</feature>
<evidence type="ECO:0000256" key="1">
    <source>
        <dbReference type="SAM" id="MobiDB-lite"/>
    </source>
</evidence>
<feature type="transmembrane region" description="Helical" evidence="2">
    <location>
        <begin position="586"/>
        <end position="604"/>
    </location>
</feature>
<feature type="transmembrane region" description="Helical" evidence="2">
    <location>
        <begin position="957"/>
        <end position="978"/>
    </location>
</feature>
<feature type="transmembrane region" description="Helical" evidence="2">
    <location>
        <begin position="676"/>
        <end position="698"/>
    </location>
</feature>
<feature type="transmembrane region" description="Helical" evidence="2">
    <location>
        <begin position="261"/>
        <end position="281"/>
    </location>
</feature>
<feature type="transmembrane region" description="Helical" evidence="2">
    <location>
        <begin position="917"/>
        <end position="945"/>
    </location>
</feature>
<feature type="transmembrane region" description="Helical" evidence="2">
    <location>
        <begin position="794"/>
        <end position="814"/>
    </location>
</feature>
<proteinExistence type="predicted"/>
<feature type="compositionally biased region" description="Acidic residues" evidence="1">
    <location>
        <begin position="196"/>
        <end position="206"/>
    </location>
</feature>
<dbReference type="AlphaFoldDB" id="A0AA84ZNT9"/>
<feature type="region of interest" description="Disordered" evidence="1">
    <location>
        <begin position="194"/>
        <end position="217"/>
    </location>
</feature>
<feature type="transmembrane region" description="Helical" evidence="2">
    <location>
        <begin position="616"/>
        <end position="638"/>
    </location>
</feature>
<dbReference type="Proteomes" id="UP000050790">
    <property type="component" value="Unassembled WGS sequence"/>
</dbReference>
<accession>A0AA84ZNT9</accession>
<feature type="transmembrane region" description="Helical" evidence="2">
    <location>
        <begin position="762"/>
        <end position="782"/>
    </location>
</feature>
<keyword evidence="2" id="KW-1133">Transmembrane helix</keyword>
<evidence type="ECO:0000313" key="3">
    <source>
        <dbReference type="Proteomes" id="UP000050790"/>
    </source>
</evidence>
<feature type="transmembrane region" description="Helical" evidence="2">
    <location>
        <begin position="287"/>
        <end position="309"/>
    </location>
</feature>
<feature type="transmembrane region" description="Helical" evidence="2">
    <location>
        <begin position="445"/>
        <end position="463"/>
    </location>
</feature>